<evidence type="ECO:0000256" key="1">
    <source>
        <dbReference type="SAM" id="Phobius"/>
    </source>
</evidence>
<dbReference type="EMBL" id="CP002038">
    <property type="protein sequence ID" value="ADN00587.1"/>
    <property type="molecule type" value="Genomic_DNA"/>
</dbReference>
<sequence length="97" mass="10499">MQAANLSVILSMAGNNAILLALLSLVLSSTIRRREKGHFLPLFIFARHLAIPSNIPFVCSVSDGIPGSHPVISRTRSPQNVDDGNIRIKNVITPLSE</sequence>
<reference evidence="2 3" key="1">
    <citation type="journal article" date="2011" name="J. Bacteriol.">
        <title>Genome sequence of the plant-pathogenic bacterium Dickeya dadantii 3937.</title>
        <authorList>
            <person name="Glasner J.D."/>
            <person name="Yang C.H."/>
            <person name="Reverchon S."/>
            <person name="Hugouvieux-Cotte-Pattat N."/>
            <person name="Condemine G."/>
            <person name="Bohin J.P."/>
            <person name="Van Gijsegem F."/>
            <person name="Yang S."/>
            <person name="Franza T."/>
            <person name="Expert D."/>
            <person name="Plunkett G. III"/>
            <person name="San Francisco M.J."/>
            <person name="Charkowski A.O."/>
            <person name="Py B."/>
            <person name="Bell K."/>
            <person name="Rauscher L."/>
            <person name="Rodriguez-Palenzuela P."/>
            <person name="Toussaint A."/>
            <person name="Holeva M.C."/>
            <person name="He S.Y."/>
            <person name="Douet V."/>
            <person name="Boccara M."/>
            <person name="Blanco C."/>
            <person name="Toth I."/>
            <person name="Anderson B.D."/>
            <person name="Biehl B.S."/>
            <person name="Mau B."/>
            <person name="Flynn S.M."/>
            <person name="Barras F."/>
            <person name="Lindeberg M."/>
            <person name="Birch P.R."/>
            <person name="Tsuyumu S."/>
            <person name="Shi X."/>
            <person name="Hibbing M."/>
            <person name="Yap M.N."/>
            <person name="Carpentier M."/>
            <person name="Dassa E."/>
            <person name="Umehara M."/>
            <person name="Kim J.F."/>
            <person name="Rusch M."/>
            <person name="Soni P."/>
            <person name="Mayhew G.F."/>
            <person name="Fouts D.E."/>
            <person name="Gill S.R."/>
            <person name="Blattner F.R."/>
            <person name="Keen N.T."/>
            <person name="Perna N.T."/>
        </authorList>
    </citation>
    <scope>NUCLEOTIDE SEQUENCE [LARGE SCALE GENOMIC DNA]</scope>
    <source>
        <strain evidence="2 3">3937</strain>
    </source>
</reference>
<keyword evidence="1" id="KW-0812">Transmembrane</keyword>
<gene>
    <name evidence="2" type="ordered locus">Dda3937_04421</name>
</gene>
<name>E0SME8_DICD3</name>
<dbReference type="Proteomes" id="UP000006859">
    <property type="component" value="Chromosome"/>
</dbReference>
<proteinExistence type="predicted"/>
<dbReference type="AlphaFoldDB" id="E0SME8"/>
<keyword evidence="1" id="KW-1133">Transmembrane helix</keyword>
<protein>
    <submittedName>
        <fullName evidence="2">Uncharacterized protein</fullName>
    </submittedName>
</protein>
<keyword evidence="1" id="KW-0472">Membrane</keyword>
<accession>E0SME8</accession>
<feature type="transmembrane region" description="Helical" evidence="1">
    <location>
        <begin position="6"/>
        <end position="27"/>
    </location>
</feature>
<dbReference type="HOGENOM" id="CLU_2342265_0_0_6"/>
<keyword evidence="3" id="KW-1185">Reference proteome</keyword>
<dbReference type="KEGG" id="ddd:Dda3937_04421"/>
<evidence type="ECO:0000313" key="2">
    <source>
        <dbReference type="EMBL" id="ADN00587.1"/>
    </source>
</evidence>
<organism evidence="2 3">
    <name type="scientific">Dickeya dadantii (strain 3937)</name>
    <name type="common">Erwinia chrysanthemi (strain 3937)</name>
    <dbReference type="NCBI Taxonomy" id="198628"/>
    <lineage>
        <taxon>Bacteria</taxon>
        <taxon>Pseudomonadati</taxon>
        <taxon>Pseudomonadota</taxon>
        <taxon>Gammaproteobacteria</taxon>
        <taxon>Enterobacterales</taxon>
        <taxon>Pectobacteriaceae</taxon>
        <taxon>Dickeya</taxon>
    </lineage>
</organism>
<evidence type="ECO:0000313" key="3">
    <source>
        <dbReference type="Proteomes" id="UP000006859"/>
    </source>
</evidence>